<evidence type="ECO:0000256" key="4">
    <source>
        <dbReference type="ARBA" id="ARBA00022692"/>
    </source>
</evidence>
<evidence type="ECO:0000313" key="12">
    <source>
        <dbReference type="Proteomes" id="UP000053105"/>
    </source>
</evidence>
<feature type="transmembrane region" description="Helical" evidence="9">
    <location>
        <begin position="208"/>
        <end position="230"/>
    </location>
</feature>
<dbReference type="CDD" id="cd00637">
    <property type="entry name" value="7tm_classA_rhodopsin-like"/>
    <property type="match status" value="1"/>
</dbReference>
<feature type="region of interest" description="Disordered" evidence="8">
    <location>
        <begin position="311"/>
        <end position="354"/>
    </location>
</feature>
<accession>A0A0M9A0E0</accession>
<evidence type="ECO:0000313" key="11">
    <source>
        <dbReference type="EMBL" id="KOX74607.1"/>
    </source>
</evidence>
<evidence type="ECO:0000256" key="8">
    <source>
        <dbReference type="SAM" id="MobiDB-lite"/>
    </source>
</evidence>
<evidence type="ECO:0000256" key="1">
    <source>
        <dbReference type="ARBA" id="ARBA00004651"/>
    </source>
</evidence>
<dbReference type="GO" id="GO:0004930">
    <property type="term" value="F:G protein-coupled receptor activity"/>
    <property type="evidence" value="ECO:0007669"/>
    <property type="project" value="InterPro"/>
</dbReference>
<dbReference type="Proteomes" id="UP000053105">
    <property type="component" value="Unassembled WGS sequence"/>
</dbReference>
<dbReference type="PANTHER" id="PTHR24241">
    <property type="entry name" value="NEUROPEPTIDE RECEPTOR-RELATED G-PROTEIN COUPLED RECEPTOR"/>
    <property type="match status" value="1"/>
</dbReference>
<dbReference type="Gene3D" id="1.20.1070.10">
    <property type="entry name" value="Rhodopsin 7-helix transmembrane proteins"/>
    <property type="match status" value="2"/>
</dbReference>
<feature type="compositionally biased region" description="Polar residues" evidence="8">
    <location>
        <begin position="549"/>
        <end position="558"/>
    </location>
</feature>
<feature type="transmembrane region" description="Helical" evidence="9">
    <location>
        <begin position="160"/>
        <end position="188"/>
    </location>
</feature>
<feature type="compositionally biased region" description="Polar residues" evidence="8">
    <location>
        <begin position="261"/>
        <end position="272"/>
    </location>
</feature>
<keyword evidence="5 9" id="KW-1133">Transmembrane helix</keyword>
<dbReference type="SUPFAM" id="SSF81321">
    <property type="entry name" value="Family A G protein-coupled receptor-like"/>
    <property type="match status" value="1"/>
</dbReference>
<protein>
    <recommendedName>
        <fullName evidence="10">G-protein coupled receptors family 1 profile domain-containing protein</fullName>
    </recommendedName>
</protein>
<evidence type="ECO:0000256" key="3">
    <source>
        <dbReference type="ARBA" id="ARBA00022475"/>
    </source>
</evidence>
<feature type="domain" description="G-protein coupled receptors family 1 profile" evidence="10">
    <location>
        <begin position="50"/>
        <end position="452"/>
    </location>
</feature>
<organism evidence="11 12">
    <name type="scientific">Melipona quadrifasciata</name>
    <dbReference type="NCBI Taxonomy" id="166423"/>
    <lineage>
        <taxon>Eukaryota</taxon>
        <taxon>Metazoa</taxon>
        <taxon>Ecdysozoa</taxon>
        <taxon>Arthropoda</taxon>
        <taxon>Hexapoda</taxon>
        <taxon>Insecta</taxon>
        <taxon>Pterygota</taxon>
        <taxon>Neoptera</taxon>
        <taxon>Endopterygota</taxon>
        <taxon>Hymenoptera</taxon>
        <taxon>Apocrita</taxon>
        <taxon>Aculeata</taxon>
        <taxon>Apoidea</taxon>
        <taxon>Anthophila</taxon>
        <taxon>Apidae</taxon>
        <taxon>Melipona</taxon>
    </lineage>
</organism>
<feature type="compositionally biased region" description="Basic and acidic residues" evidence="8">
    <location>
        <begin position="327"/>
        <end position="343"/>
    </location>
</feature>
<dbReference type="PANTHER" id="PTHR24241:SF76">
    <property type="entry name" value="NEUROPEPTIDE SIFAMIDE RECEPTOR"/>
    <property type="match status" value="1"/>
</dbReference>
<dbReference type="PROSITE" id="PS50262">
    <property type="entry name" value="G_PROTEIN_RECEP_F1_2"/>
    <property type="match status" value="1"/>
</dbReference>
<name>A0A0M9A0E0_9HYME</name>
<evidence type="ECO:0000256" key="6">
    <source>
        <dbReference type="ARBA" id="ARBA00023136"/>
    </source>
</evidence>
<feature type="transmembrane region" description="Helical" evidence="9">
    <location>
        <begin position="39"/>
        <end position="60"/>
    </location>
</feature>
<dbReference type="OrthoDB" id="10037292at2759"/>
<dbReference type="InterPro" id="IPR000276">
    <property type="entry name" value="GPCR_Rhodpsn"/>
</dbReference>
<proteinExistence type="inferred from homology"/>
<feature type="compositionally biased region" description="Polar residues" evidence="8">
    <location>
        <begin position="344"/>
        <end position="354"/>
    </location>
</feature>
<evidence type="ECO:0000256" key="9">
    <source>
        <dbReference type="SAM" id="Phobius"/>
    </source>
</evidence>
<dbReference type="STRING" id="166423.A0A0M9A0E0"/>
<dbReference type="GO" id="GO:0042277">
    <property type="term" value="F:peptide binding"/>
    <property type="evidence" value="ECO:0007669"/>
    <property type="project" value="TreeGrafter"/>
</dbReference>
<evidence type="ECO:0000259" key="10">
    <source>
        <dbReference type="PROSITE" id="PS50262"/>
    </source>
</evidence>
<feature type="compositionally biased region" description="Polar residues" evidence="8">
    <location>
        <begin position="581"/>
        <end position="595"/>
    </location>
</feature>
<sequence length="595" mass="64236">LMAMIGANLRFGIGASGNVSSNATKVFQCHPGGATEATLIFSLGALGMGANFLLMALILAKRQLRRWSQGLLFHQAMVDCARAAILLPLGSSILNCQPMTKCSLVETAFLLLVTVSTVNMLTTVLNDSPIFPETDEEADLAAPLLMDSPQASGFFRRDSCVLFGTFMIWFASITINLGPTFLSGALAANTESGHNAPSCPLVHGPFRHYILNVLWIAINVICVALTLVHLRKLHKDLTKANVEAVKVALLTILVNTTGNQQTNAVPENSAASTNGGTPKIKTGGTGAASRTAGSFLLVTSFALFNSVTSLSERHHPSPPLTSGNTSDESRDTPEPGREKEKRATSTGVNPFSTPSKPSGISFVCRFTKWKVLLQRGGAAEEHRKMRNYLKRMEREGVQRVKMFLVITAAYGIFWGPLFFVTLVDHPIIGNPTGYEVTLHIAYIHAFVNPVLFLSLHRGLRQGLSEFFCGCCEVIASWILGPSIPVESVQPPRYQQPIEAVPSPPEPPLVQPNACPDLTDVALLKPPLPPTGKHLLDDAMLVSPDPWTLVSRSKSTSSVYEEDDISRRSSILLPPPPKLTDSKVNVSPTSSDLPSE</sequence>
<evidence type="ECO:0000256" key="7">
    <source>
        <dbReference type="ARBA" id="ARBA00023170"/>
    </source>
</evidence>
<keyword evidence="7" id="KW-0675">Receptor</keyword>
<keyword evidence="4 9" id="KW-0812">Transmembrane</keyword>
<keyword evidence="12" id="KW-1185">Reference proteome</keyword>
<dbReference type="EMBL" id="KQ435784">
    <property type="protein sequence ID" value="KOX74607.1"/>
    <property type="molecule type" value="Genomic_DNA"/>
</dbReference>
<feature type="transmembrane region" description="Helical" evidence="9">
    <location>
        <begin position="439"/>
        <end position="455"/>
    </location>
</feature>
<keyword evidence="3" id="KW-1003">Cell membrane</keyword>
<dbReference type="AlphaFoldDB" id="A0A0M9A0E0"/>
<feature type="non-terminal residue" evidence="11">
    <location>
        <position position="1"/>
    </location>
</feature>
<dbReference type="GO" id="GO:0005886">
    <property type="term" value="C:plasma membrane"/>
    <property type="evidence" value="ECO:0007669"/>
    <property type="project" value="UniProtKB-SubCell"/>
</dbReference>
<feature type="compositionally biased region" description="Low complexity" evidence="8">
    <location>
        <begin position="273"/>
        <end position="285"/>
    </location>
</feature>
<comment type="subcellular location">
    <subcellularLocation>
        <location evidence="1">Cell membrane</location>
        <topology evidence="1">Multi-pass membrane protein</topology>
    </subcellularLocation>
</comment>
<keyword evidence="6 9" id="KW-0472">Membrane</keyword>
<gene>
    <name evidence="11" type="ORF">WN51_00562</name>
</gene>
<dbReference type="PRINTS" id="PR00237">
    <property type="entry name" value="GPCRRHODOPSN"/>
</dbReference>
<evidence type="ECO:0000256" key="2">
    <source>
        <dbReference type="ARBA" id="ARBA00010663"/>
    </source>
</evidence>
<reference evidence="11 12" key="1">
    <citation type="submission" date="2015-07" db="EMBL/GenBank/DDBJ databases">
        <title>The genome of Melipona quadrifasciata.</title>
        <authorList>
            <person name="Pan H."/>
            <person name="Kapheim K."/>
        </authorList>
    </citation>
    <scope>NUCLEOTIDE SEQUENCE [LARGE SCALE GENOMIC DNA]</scope>
    <source>
        <strain evidence="11">0111107301</strain>
        <tissue evidence="11">Whole body</tissue>
    </source>
</reference>
<dbReference type="GO" id="GO:0032870">
    <property type="term" value="P:cellular response to hormone stimulus"/>
    <property type="evidence" value="ECO:0007669"/>
    <property type="project" value="TreeGrafter"/>
</dbReference>
<feature type="region of interest" description="Disordered" evidence="8">
    <location>
        <begin position="549"/>
        <end position="595"/>
    </location>
</feature>
<feature type="transmembrane region" description="Helical" evidence="9">
    <location>
        <begin position="400"/>
        <end position="419"/>
    </location>
</feature>
<dbReference type="InterPro" id="IPR017452">
    <property type="entry name" value="GPCR_Rhodpsn_7TM"/>
</dbReference>
<comment type="similarity">
    <text evidence="2">Belongs to the G-protein coupled receptor 1 family.</text>
</comment>
<evidence type="ECO:0000256" key="5">
    <source>
        <dbReference type="ARBA" id="ARBA00022989"/>
    </source>
</evidence>
<feature type="region of interest" description="Disordered" evidence="8">
    <location>
        <begin position="261"/>
        <end position="285"/>
    </location>
</feature>